<evidence type="ECO:0000256" key="6">
    <source>
        <dbReference type="ARBA" id="ARBA00023242"/>
    </source>
</evidence>
<dbReference type="InterPro" id="IPR018866">
    <property type="entry name" value="Znf-4CXXC_R1"/>
</dbReference>
<evidence type="ECO:0000313" key="9">
    <source>
        <dbReference type="EMBL" id="KAK5770813.1"/>
    </source>
</evidence>
<dbReference type="PANTHER" id="PTHR12549:SF11">
    <property type="entry name" value="LYSINE-SPECIFIC DEMETHYLASE JMJ25"/>
    <property type="match status" value="1"/>
</dbReference>
<comment type="caution">
    <text evidence="9">The sequence shown here is derived from an EMBL/GenBank/DDBJ whole genome shotgun (WGS) entry which is preliminary data.</text>
</comment>
<dbReference type="Gene3D" id="2.60.120.650">
    <property type="entry name" value="Cupin"/>
    <property type="match status" value="1"/>
</dbReference>
<name>A0ABR0MCG8_GOSAR</name>
<keyword evidence="4" id="KW-0805">Transcription regulation</keyword>
<keyword evidence="5" id="KW-0804">Transcription</keyword>
<feature type="domain" description="Zinc-finger" evidence="8">
    <location>
        <begin position="124"/>
        <end position="189"/>
    </location>
</feature>
<evidence type="ECO:0000256" key="7">
    <source>
        <dbReference type="SAM" id="MobiDB-lite"/>
    </source>
</evidence>
<evidence type="ECO:0000256" key="1">
    <source>
        <dbReference type="ARBA" id="ARBA00004123"/>
    </source>
</evidence>
<organism evidence="9 10">
    <name type="scientific">Gossypium arboreum</name>
    <name type="common">Tree cotton</name>
    <name type="synonym">Gossypium nanking</name>
    <dbReference type="NCBI Taxonomy" id="29729"/>
    <lineage>
        <taxon>Eukaryota</taxon>
        <taxon>Viridiplantae</taxon>
        <taxon>Streptophyta</taxon>
        <taxon>Embryophyta</taxon>
        <taxon>Tracheophyta</taxon>
        <taxon>Spermatophyta</taxon>
        <taxon>Magnoliopsida</taxon>
        <taxon>eudicotyledons</taxon>
        <taxon>Gunneridae</taxon>
        <taxon>Pentapetalae</taxon>
        <taxon>rosids</taxon>
        <taxon>malvids</taxon>
        <taxon>Malvales</taxon>
        <taxon>Malvaceae</taxon>
        <taxon>Malvoideae</taxon>
        <taxon>Gossypium</taxon>
    </lineage>
</organism>
<dbReference type="Proteomes" id="UP001358586">
    <property type="component" value="Chromosome 13"/>
</dbReference>
<gene>
    <name evidence="9" type="ORF">PVK06_046968</name>
</gene>
<dbReference type="InterPro" id="IPR045109">
    <property type="entry name" value="LSDs-like"/>
</dbReference>
<evidence type="ECO:0000256" key="3">
    <source>
        <dbReference type="ARBA" id="ARBA00022723"/>
    </source>
</evidence>
<protein>
    <recommendedName>
        <fullName evidence="8">Zinc-finger domain-containing protein</fullName>
    </recommendedName>
</protein>
<evidence type="ECO:0000313" key="10">
    <source>
        <dbReference type="Proteomes" id="UP001358586"/>
    </source>
</evidence>
<feature type="compositionally biased region" description="Acidic residues" evidence="7">
    <location>
        <begin position="57"/>
        <end position="87"/>
    </location>
</feature>
<keyword evidence="10" id="KW-1185">Reference proteome</keyword>
<reference evidence="9 10" key="1">
    <citation type="submission" date="2023-03" db="EMBL/GenBank/DDBJ databases">
        <title>WGS of Gossypium arboreum.</title>
        <authorList>
            <person name="Yu D."/>
        </authorList>
    </citation>
    <scope>NUCLEOTIDE SEQUENCE [LARGE SCALE GENOMIC DNA]</scope>
    <source>
        <tissue evidence="9">Leaf</tissue>
    </source>
</reference>
<evidence type="ECO:0000259" key="8">
    <source>
        <dbReference type="Pfam" id="PF10497"/>
    </source>
</evidence>
<keyword evidence="3" id="KW-0479">Metal-binding</keyword>
<feature type="region of interest" description="Disordered" evidence="7">
    <location>
        <begin position="1"/>
        <end position="25"/>
    </location>
</feature>
<dbReference type="SUPFAM" id="SSF51197">
    <property type="entry name" value="Clavaminate synthase-like"/>
    <property type="match status" value="1"/>
</dbReference>
<evidence type="ECO:0000256" key="2">
    <source>
        <dbReference type="ARBA" id="ARBA00006801"/>
    </source>
</evidence>
<proteinExistence type="inferred from homology"/>
<evidence type="ECO:0000256" key="4">
    <source>
        <dbReference type="ARBA" id="ARBA00023015"/>
    </source>
</evidence>
<dbReference type="EMBL" id="JARKNE010000013">
    <property type="protein sequence ID" value="KAK5770813.1"/>
    <property type="molecule type" value="Genomic_DNA"/>
</dbReference>
<feature type="region of interest" description="Disordered" evidence="7">
    <location>
        <begin position="56"/>
        <end position="113"/>
    </location>
</feature>
<sequence>MRHHDNSRILRAKPNSTQMQAKPKNLYGFGVKKLPFKRPTTDQAVFSPNKLKKKIFEEEEEAAAAMEDSVDMETDGSEENEGEDTETEKDNPGHSLKRKDDAKSKKWEEPVTTYSRKKRNVMERSLMCHQCQRNEKGRVIECKTCRRKRYCVRCTKWYPGMSEDAIADECPVCRDNCNCIACLRKDGSTMKLARNLHLKFTDDEQVPHSKYLLQCLLPHIEQFSQEQIKEKLIEAKIQDTKLVYLHSFSCGFLDGFACCFQGSNYSFYLNIVPSGNCRTSIADYHRSCPNCKYVLCLICCREIHEGHLQVGEEEVNIQYVDSGACYLHGELWSFTYSEERMPLDSSSGIDSTKHSCIAARWKANENGSISCPPKDLGGCGSALLELRSMFKENAVVELVEKSEAIAKDLSLETVLKYPKQQCLCYTSIDEIEFANNKPRKAASREDSTDNYLYCPKAKDVQNRNLKHFQRHWTKGEPVIVTNVLENTPGLSWEPFVLWRVLCRIKSNKFEQHVKAIDCLDWTEVEINLHQFFKGYMYGRLGYCLWPQILKLKALPASKKFEEHLPRHHAEFLCCLPFKEYTLSHCGLNLDTKLSEVLPKLEMGPELHLAYGVAQELGRGDCVTKLHCNMSDVVNVLVHAAEVKLKGERLASIMMLKERHHVQDLKEIFGMKKKVDRV</sequence>
<dbReference type="Pfam" id="PF10497">
    <property type="entry name" value="zf-4CXXC_R1"/>
    <property type="match status" value="1"/>
</dbReference>
<comment type="similarity">
    <text evidence="2">Belongs to the JARID1 histone demethylase family.</text>
</comment>
<evidence type="ECO:0000256" key="5">
    <source>
        <dbReference type="ARBA" id="ARBA00023163"/>
    </source>
</evidence>
<comment type="subcellular location">
    <subcellularLocation>
        <location evidence="1">Nucleus</location>
    </subcellularLocation>
</comment>
<accession>A0ABR0MCG8</accession>
<feature type="compositionally biased region" description="Basic and acidic residues" evidence="7">
    <location>
        <begin position="88"/>
        <end position="109"/>
    </location>
</feature>
<keyword evidence="6" id="KW-0539">Nucleus</keyword>
<dbReference type="PANTHER" id="PTHR12549">
    <property type="entry name" value="JMJC DOMAIN-CONTAINING HISTONE DEMETHYLATION PROTEIN"/>
    <property type="match status" value="1"/>
</dbReference>